<comment type="caution">
    <text evidence="1">The sequence shown here is derived from an EMBL/GenBank/DDBJ whole genome shotgun (WGS) entry which is preliminary data.</text>
</comment>
<organism evidence="1 2">
    <name type="scientific">Gymnopilus dilepis</name>
    <dbReference type="NCBI Taxonomy" id="231916"/>
    <lineage>
        <taxon>Eukaryota</taxon>
        <taxon>Fungi</taxon>
        <taxon>Dikarya</taxon>
        <taxon>Basidiomycota</taxon>
        <taxon>Agaricomycotina</taxon>
        <taxon>Agaricomycetes</taxon>
        <taxon>Agaricomycetidae</taxon>
        <taxon>Agaricales</taxon>
        <taxon>Agaricineae</taxon>
        <taxon>Hymenogastraceae</taxon>
        <taxon>Gymnopilus</taxon>
    </lineage>
</organism>
<dbReference type="Proteomes" id="UP000284706">
    <property type="component" value="Unassembled WGS sequence"/>
</dbReference>
<evidence type="ECO:0000313" key="1">
    <source>
        <dbReference type="EMBL" id="PPQ82847.1"/>
    </source>
</evidence>
<dbReference type="InParanoid" id="A0A409WWH6"/>
<protein>
    <submittedName>
        <fullName evidence="1">Uncharacterized protein</fullName>
    </submittedName>
</protein>
<keyword evidence="2" id="KW-1185">Reference proteome</keyword>
<evidence type="ECO:0000313" key="2">
    <source>
        <dbReference type="Proteomes" id="UP000284706"/>
    </source>
</evidence>
<reference evidence="1 2" key="1">
    <citation type="journal article" date="2018" name="Evol. Lett.">
        <title>Horizontal gene cluster transfer increased hallucinogenic mushroom diversity.</title>
        <authorList>
            <person name="Reynolds H.T."/>
            <person name="Vijayakumar V."/>
            <person name="Gluck-Thaler E."/>
            <person name="Korotkin H.B."/>
            <person name="Matheny P.B."/>
            <person name="Slot J.C."/>
        </authorList>
    </citation>
    <scope>NUCLEOTIDE SEQUENCE [LARGE SCALE GENOMIC DNA]</scope>
    <source>
        <strain evidence="1 2">SRW20</strain>
    </source>
</reference>
<name>A0A409WWH6_9AGAR</name>
<gene>
    <name evidence="1" type="ORF">CVT26_008107</name>
</gene>
<dbReference type="AlphaFoldDB" id="A0A409WWH6"/>
<accession>A0A409WWH6</accession>
<proteinExistence type="predicted"/>
<sequence length="157" mass="17431">MCCYRLQASPSLPVPTADIPFKTRRVQILKPKVCLQEFEKYSLWILGHCRAWSGRSTPQSLAMPRTRMSSIVDNAVDFQRYSTELVIYAPSVSNFVTIACNGCGIEDCSGPASVRSRMIFRSPPASPSTRQPLQLMSFARDTLQVAASIVPPIHLVL</sequence>
<dbReference type="EMBL" id="NHYE01004699">
    <property type="protein sequence ID" value="PPQ82847.1"/>
    <property type="molecule type" value="Genomic_DNA"/>
</dbReference>